<accession>A0ACC0G4Y1</accession>
<dbReference type="Proteomes" id="UP001060215">
    <property type="component" value="Chromosome 12"/>
</dbReference>
<organism evidence="1 2">
    <name type="scientific">Camellia lanceoleosa</name>
    <dbReference type="NCBI Taxonomy" id="1840588"/>
    <lineage>
        <taxon>Eukaryota</taxon>
        <taxon>Viridiplantae</taxon>
        <taxon>Streptophyta</taxon>
        <taxon>Embryophyta</taxon>
        <taxon>Tracheophyta</taxon>
        <taxon>Spermatophyta</taxon>
        <taxon>Magnoliopsida</taxon>
        <taxon>eudicotyledons</taxon>
        <taxon>Gunneridae</taxon>
        <taxon>Pentapetalae</taxon>
        <taxon>asterids</taxon>
        <taxon>Ericales</taxon>
        <taxon>Theaceae</taxon>
        <taxon>Camellia</taxon>
    </lineage>
</organism>
<proteinExistence type="predicted"/>
<keyword evidence="2" id="KW-1185">Reference proteome</keyword>
<protein>
    <submittedName>
        <fullName evidence="1">Uncharacterized protein</fullName>
    </submittedName>
</protein>
<dbReference type="EMBL" id="CM045769">
    <property type="protein sequence ID" value="KAI7995979.1"/>
    <property type="molecule type" value="Genomic_DNA"/>
</dbReference>
<gene>
    <name evidence="1" type="ORF">LOK49_LG11G00124</name>
</gene>
<reference evidence="1 2" key="1">
    <citation type="journal article" date="2022" name="Plant J.">
        <title>Chromosome-level genome of Camellia lanceoleosa provides a valuable resource for understanding genome evolution and self-incompatibility.</title>
        <authorList>
            <person name="Gong W."/>
            <person name="Xiao S."/>
            <person name="Wang L."/>
            <person name="Liao Z."/>
            <person name="Chang Y."/>
            <person name="Mo W."/>
            <person name="Hu G."/>
            <person name="Li W."/>
            <person name="Zhao G."/>
            <person name="Zhu H."/>
            <person name="Hu X."/>
            <person name="Ji K."/>
            <person name="Xiang X."/>
            <person name="Song Q."/>
            <person name="Yuan D."/>
            <person name="Jin S."/>
            <person name="Zhang L."/>
        </authorList>
    </citation>
    <scope>NUCLEOTIDE SEQUENCE [LARGE SCALE GENOMIC DNA]</scope>
    <source>
        <strain evidence="1">SQ_2022a</strain>
    </source>
</reference>
<name>A0ACC0G4Y1_9ERIC</name>
<comment type="caution">
    <text evidence="1">The sequence shown here is derived from an EMBL/GenBank/DDBJ whole genome shotgun (WGS) entry which is preliminary data.</text>
</comment>
<evidence type="ECO:0000313" key="2">
    <source>
        <dbReference type="Proteomes" id="UP001060215"/>
    </source>
</evidence>
<evidence type="ECO:0000313" key="1">
    <source>
        <dbReference type="EMBL" id="KAI7995979.1"/>
    </source>
</evidence>
<sequence length="146" mass="15940">MKSAGNELVSTIGSSVELGIASQIQMPLNHHFYGVCTFLLLAFLLPIITRFAWLCNNEFSRQALAGVNPVNIELLREFPILSKLDPAVYGPPESAIMKDLIEQEKCKEATVTHPFPLKVSDDGDARSSDQQASGFVPCCISSSSLR</sequence>